<dbReference type="CDD" id="cd00200">
    <property type="entry name" value="WD40"/>
    <property type="match status" value="1"/>
</dbReference>
<feature type="transmembrane region" description="Helical" evidence="6">
    <location>
        <begin position="265"/>
        <end position="285"/>
    </location>
</feature>
<evidence type="ECO:0000256" key="5">
    <source>
        <dbReference type="PROSITE-ProRule" id="PRU00221"/>
    </source>
</evidence>
<dbReference type="InterPro" id="IPR015943">
    <property type="entry name" value="WD40/YVTN_repeat-like_dom_sf"/>
</dbReference>
<keyword evidence="6" id="KW-0812">Transmembrane</keyword>
<feature type="repeat" description="WD" evidence="5">
    <location>
        <begin position="357"/>
        <end position="389"/>
    </location>
</feature>
<evidence type="ECO:0000256" key="4">
    <source>
        <dbReference type="ARBA" id="ARBA00023224"/>
    </source>
</evidence>
<dbReference type="AlphaFoldDB" id="X6P1Q9"/>
<sequence>MLQLLKRVINVDKELKDCAEQINHLKLKLNEKRKSEKTYFESKEIKVPTKEFEVKVKLESHSGKVYGVNWHHDSKHLFSIAQDARLIVWDTCSKTIKKSLNLSNSWMLASAVSPSGTLTAVGGLDNLCTIYDVSDAFGLTPMPKEESESDQGQYILQGHEGYVSSCKFLNEDTIVTTSGDLTVGYWNITKERIISTSEGHTGDVMSVCVDPSSHLVITGSFDSTAKVWDDRTPKKWMLNFAGFHTSDINWLNNITFFKKKKTVCVYVYIYVYIYVLLFCTSVHLFPNKRSFVTGSDDSTCRLFDLRAYRQMAIYSNRTHTSVQMVDTSVSGCYIFVDDDDANSIIALNTLNTKEVYVLTHTQRARRMQVSPSGHALATGCWDFHIRLWA</sequence>
<dbReference type="PANTHER" id="PTHR19850">
    <property type="entry name" value="GUANINE NUCLEOTIDE-BINDING PROTEIN BETA G PROTEIN BETA"/>
    <property type="match status" value="1"/>
</dbReference>
<dbReference type="PROSITE" id="PS50294">
    <property type="entry name" value="WD_REPEATS_REGION"/>
    <property type="match status" value="3"/>
</dbReference>
<dbReference type="InterPro" id="IPR016346">
    <property type="entry name" value="G-protein_beta_1-5"/>
</dbReference>
<evidence type="ECO:0000256" key="2">
    <source>
        <dbReference type="ARBA" id="ARBA00022574"/>
    </source>
</evidence>
<feature type="repeat" description="WD" evidence="5">
    <location>
        <begin position="156"/>
        <end position="196"/>
    </location>
</feature>
<dbReference type="Gene3D" id="2.130.10.10">
    <property type="entry name" value="YVTN repeat-like/Quinoprotein amine dehydrogenase"/>
    <property type="match status" value="2"/>
</dbReference>
<dbReference type="EMBL" id="ASPP01004422">
    <property type="protein sequence ID" value="ETO32176.1"/>
    <property type="molecule type" value="Genomic_DNA"/>
</dbReference>
<dbReference type="PROSITE" id="PS50082">
    <property type="entry name" value="WD_REPEATS_2"/>
    <property type="match status" value="4"/>
</dbReference>
<accession>X6P1Q9</accession>
<evidence type="ECO:0000256" key="6">
    <source>
        <dbReference type="SAM" id="Phobius"/>
    </source>
</evidence>
<dbReference type="SUPFAM" id="SSF50978">
    <property type="entry name" value="WD40 repeat-like"/>
    <property type="match status" value="1"/>
</dbReference>
<dbReference type="SMART" id="SM00320">
    <property type="entry name" value="WD40"/>
    <property type="match status" value="6"/>
</dbReference>
<dbReference type="Pfam" id="PF00400">
    <property type="entry name" value="WD40"/>
    <property type="match status" value="5"/>
</dbReference>
<keyword evidence="2 5" id="KW-0853">WD repeat</keyword>
<keyword evidence="4" id="KW-0807">Transducer</keyword>
<evidence type="ECO:0000256" key="3">
    <source>
        <dbReference type="ARBA" id="ARBA00022737"/>
    </source>
</evidence>
<dbReference type="InterPro" id="IPR001632">
    <property type="entry name" value="WD40_G-protein_beta-like"/>
</dbReference>
<gene>
    <name evidence="7" type="ORF">RFI_04940</name>
</gene>
<comment type="caution">
    <text evidence="7">The sequence shown here is derived from an EMBL/GenBank/DDBJ whole genome shotgun (WGS) entry which is preliminary data.</text>
</comment>
<keyword evidence="8" id="KW-1185">Reference proteome</keyword>
<dbReference type="InterPro" id="IPR036322">
    <property type="entry name" value="WD40_repeat_dom_sf"/>
</dbReference>
<dbReference type="GO" id="GO:0007165">
    <property type="term" value="P:signal transduction"/>
    <property type="evidence" value="ECO:0007669"/>
    <property type="project" value="UniProtKB-KW"/>
</dbReference>
<comment type="similarity">
    <text evidence="1">Belongs to the WD repeat G protein beta family.</text>
</comment>
<dbReference type="InterPro" id="IPR001680">
    <property type="entry name" value="WD40_rpt"/>
</dbReference>
<dbReference type="PIRSF" id="PIRSF002394">
    <property type="entry name" value="GN-bd_beta"/>
    <property type="match status" value="1"/>
</dbReference>
<keyword evidence="3" id="KW-0677">Repeat</keyword>
<evidence type="ECO:0000313" key="7">
    <source>
        <dbReference type="EMBL" id="ETO32176.1"/>
    </source>
</evidence>
<evidence type="ECO:0000313" key="8">
    <source>
        <dbReference type="Proteomes" id="UP000023152"/>
    </source>
</evidence>
<evidence type="ECO:0000256" key="1">
    <source>
        <dbReference type="ARBA" id="ARBA00009768"/>
    </source>
</evidence>
<dbReference type="OrthoDB" id="10255630at2759"/>
<dbReference type="PRINTS" id="PR00319">
    <property type="entry name" value="GPROTEINB"/>
</dbReference>
<protein>
    <submittedName>
        <fullName evidence="7">Guanine nucleotide-binding protein beta 1 4 (G protein beta1 4)</fullName>
    </submittedName>
</protein>
<keyword evidence="6" id="KW-1133">Transmembrane helix</keyword>
<name>X6P1Q9_RETFI</name>
<reference evidence="7 8" key="1">
    <citation type="journal article" date="2013" name="Curr. Biol.">
        <title>The Genome of the Foraminiferan Reticulomyxa filosa.</title>
        <authorList>
            <person name="Glockner G."/>
            <person name="Hulsmann N."/>
            <person name="Schleicher M."/>
            <person name="Noegel A.A."/>
            <person name="Eichinger L."/>
            <person name="Gallinger C."/>
            <person name="Pawlowski J."/>
            <person name="Sierra R."/>
            <person name="Euteneuer U."/>
            <person name="Pillet L."/>
            <person name="Moustafa A."/>
            <person name="Platzer M."/>
            <person name="Groth M."/>
            <person name="Szafranski K."/>
            <person name="Schliwa M."/>
        </authorList>
    </citation>
    <scope>NUCLEOTIDE SEQUENCE [LARGE SCALE GENOMIC DNA]</scope>
</reference>
<feature type="repeat" description="WD" evidence="5">
    <location>
        <begin position="197"/>
        <end position="229"/>
    </location>
</feature>
<organism evidence="7 8">
    <name type="scientific">Reticulomyxa filosa</name>
    <dbReference type="NCBI Taxonomy" id="46433"/>
    <lineage>
        <taxon>Eukaryota</taxon>
        <taxon>Sar</taxon>
        <taxon>Rhizaria</taxon>
        <taxon>Retaria</taxon>
        <taxon>Foraminifera</taxon>
        <taxon>Monothalamids</taxon>
        <taxon>Reticulomyxidae</taxon>
        <taxon>Reticulomyxa</taxon>
    </lineage>
</organism>
<keyword evidence="6" id="KW-0472">Membrane</keyword>
<dbReference type="Proteomes" id="UP000023152">
    <property type="component" value="Unassembled WGS sequence"/>
</dbReference>
<feature type="repeat" description="WD" evidence="5">
    <location>
        <begin position="58"/>
        <end position="90"/>
    </location>
</feature>
<proteinExistence type="inferred from homology"/>